<evidence type="ECO:0000256" key="12">
    <source>
        <dbReference type="ARBA" id="ARBA00023136"/>
    </source>
</evidence>
<keyword evidence="12" id="KW-0472">Membrane</keyword>
<keyword evidence="10" id="KW-0067">ATP-binding</keyword>
<dbReference type="NCBIfam" id="TIGR01007">
    <property type="entry name" value="eps_fam"/>
    <property type="match status" value="1"/>
</dbReference>
<dbReference type="InterPro" id="IPR027417">
    <property type="entry name" value="P-loop_NTPase"/>
</dbReference>
<dbReference type="PANTHER" id="PTHR32309:SF31">
    <property type="entry name" value="CAPSULAR EXOPOLYSACCHARIDE FAMILY"/>
    <property type="match status" value="1"/>
</dbReference>
<keyword evidence="8" id="KW-0547">Nucleotide-binding</keyword>
<dbReference type="EMBL" id="JAAKZX010000005">
    <property type="protein sequence ID" value="NGO41094.1"/>
    <property type="molecule type" value="Genomic_DNA"/>
</dbReference>
<evidence type="ECO:0000259" key="17">
    <source>
        <dbReference type="Pfam" id="PF13614"/>
    </source>
</evidence>
<keyword evidence="19" id="KW-1185">Reference proteome</keyword>
<dbReference type="GO" id="GO:0004715">
    <property type="term" value="F:non-membrane spanning protein tyrosine kinase activity"/>
    <property type="evidence" value="ECO:0007669"/>
    <property type="project" value="UniProtKB-EC"/>
</dbReference>
<comment type="caution">
    <text evidence="18">The sequence shown here is derived from an EMBL/GenBank/DDBJ whole genome shotgun (WGS) entry which is preliminary data.</text>
</comment>
<comment type="similarity">
    <text evidence="3">Belongs to the etk/wzc family.</text>
</comment>
<evidence type="ECO:0000256" key="14">
    <source>
        <dbReference type="ARBA" id="ARBA00053015"/>
    </source>
</evidence>
<keyword evidence="13" id="KW-0829">Tyrosine-protein kinase</keyword>
<protein>
    <submittedName>
        <fullName evidence="18">Polysaccharide biosynthesis tyrosine autokinase</fullName>
        <ecNumber evidence="18">2.7.10.2</ecNumber>
    </submittedName>
</protein>
<name>A0ABX0DKZ0_9ACTN</name>
<evidence type="ECO:0000256" key="11">
    <source>
        <dbReference type="ARBA" id="ARBA00022989"/>
    </source>
</evidence>
<organism evidence="18 19">
    <name type="scientific">Streptomyces ureilyticus</name>
    <dbReference type="NCBI Taxonomy" id="1775131"/>
    <lineage>
        <taxon>Bacteria</taxon>
        <taxon>Bacillati</taxon>
        <taxon>Actinomycetota</taxon>
        <taxon>Actinomycetes</taxon>
        <taxon>Kitasatosporales</taxon>
        <taxon>Streptomycetaceae</taxon>
        <taxon>Streptomyces</taxon>
    </lineage>
</organism>
<evidence type="ECO:0000256" key="7">
    <source>
        <dbReference type="ARBA" id="ARBA00022692"/>
    </source>
</evidence>
<evidence type="ECO:0000313" key="18">
    <source>
        <dbReference type="EMBL" id="NGO41094.1"/>
    </source>
</evidence>
<dbReference type="InterPro" id="IPR025669">
    <property type="entry name" value="AAA_dom"/>
</dbReference>
<dbReference type="Gene3D" id="3.40.50.300">
    <property type="entry name" value="P-loop containing nucleotide triphosphate hydrolases"/>
    <property type="match status" value="1"/>
</dbReference>
<evidence type="ECO:0000256" key="15">
    <source>
        <dbReference type="SAM" id="MobiDB-lite"/>
    </source>
</evidence>
<feature type="domain" description="AAA" evidence="17">
    <location>
        <begin position="268"/>
        <end position="400"/>
    </location>
</feature>
<evidence type="ECO:0000256" key="2">
    <source>
        <dbReference type="ARBA" id="ARBA00006683"/>
    </source>
</evidence>
<evidence type="ECO:0000256" key="8">
    <source>
        <dbReference type="ARBA" id="ARBA00022741"/>
    </source>
</evidence>
<evidence type="ECO:0000313" key="19">
    <source>
        <dbReference type="Proteomes" id="UP001518140"/>
    </source>
</evidence>
<keyword evidence="9" id="KW-0418">Kinase</keyword>
<reference evidence="18 19" key="1">
    <citation type="submission" date="2020-02" db="EMBL/GenBank/DDBJ databases">
        <title>Whole-genome analyses of novel actinobacteria.</title>
        <authorList>
            <person name="Sahin N."/>
            <person name="Tokatli A."/>
        </authorList>
    </citation>
    <scope>NUCLEOTIDE SEQUENCE [LARGE SCALE GENOMIC DNA]</scope>
    <source>
        <strain evidence="18 19">YC419</strain>
    </source>
</reference>
<evidence type="ECO:0000256" key="4">
    <source>
        <dbReference type="ARBA" id="ARBA00022475"/>
    </source>
</evidence>
<dbReference type="PANTHER" id="PTHR32309">
    <property type="entry name" value="TYROSINE-PROTEIN KINASE"/>
    <property type="match status" value="1"/>
</dbReference>
<evidence type="ECO:0000256" key="13">
    <source>
        <dbReference type="ARBA" id="ARBA00023137"/>
    </source>
</evidence>
<keyword evidence="7" id="KW-0812">Transmembrane</keyword>
<dbReference type="InterPro" id="IPR050445">
    <property type="entry name" value="Bact_polysacc_biosynth/exp"/>
</dbReference>
<comment type="catalytic activity">
    <reaction evidence="14">
        <text>L-tyrosyl-[protein] + ATP = O-phospho-L-tyrosyl-[protein] + ADP + H(+)</text>
        <dbReference type="Rhea" id="RHEA:10596"/>
        <dbReference type="Rhea" id="RHEA-COMP:10136"/>
        <dbReference type="Rhea" id="RHEA-COMP:20101"/>
        <dbReference type="ChEBI" id="CHEBI:15378"/>
        <dbReference type="ChEBI" id="CHEBI:30616"/>
        <dbReference type="ChEBI" id="CHEBI:46858"/>
        <dbReference type="ChEBI" id="CHEBI:61978"/>
        <dbReference type="ChEBI" id="CHEBI:456216"/>
    </reaction>
</comment>
<feature type="region of interest" description="Disordered" evidence="15">
    <location>
        <begin position="219"/>
        <end position="238"/>
    </location>
</feature>
<gene>
    <name evidence="18" type="ORF">G6048_02595</name>
</gene>
<dbReference type="EC" id="2.7.10.2" evidence="18"/>
<evidence type="ECO:0000256" key="3">
    <source>
        <dbReference type="ARBA" id="ARBA00008883"/>
    </source>
</evidence>
<dbReference type="SUPFAM" id="SSF52540">
    <property type="entry name" value="P-loop containing nucleoside triphosphate hydrolases"/>
    <property type="match status" value="1"/>
</dbReference>
<evidence type="ECO:0000256" key="9">
    <source>
        <dbReference type="ARBA" id="ARBA00022777"/>
    </source>
</evidence>
<feature type="domain" description="Polysaccharide chain length determinant N-terminal" evidence="16">
    <location>
        <begin position="1"/>
        <end position="87"/>
    </location>
</feature>
<dbReference type="InterPro" id="IPR005702">
    <property type="entry name" value="Wzc-like_C"/>
</dbReference>
<dbReference type="InterPro" id="IPR003856">
    <property type="entry name" value="LPS_length_determ_N"/>
</dbReference>
<evidence type="ECO:0000256" key="6">
    <source>
        <dbReference type="ARBA" id="ARBA00022679"/>
    </source>
</evidence>
<dbReference type="Pfam" id="PF13614">
    <property type="entry name" value="AAA_31"/>
    <property type="match status" value="1"/>
</dbReference>
<comment type="subcellular location">
    <subcellularLocation>
        <location evidence="1">Cell inner membrane</location>
        <topology evidence="1">Multi-pass membrane protein</topology>
    </subcellularLocation>
</comment>
<comment type="similarity">
    <text evidence="2">Belongs to the CpsC/CapA family.</text>
</comment>
<evidence type="ECO:0000256" key="5">
    <source>
        <dbReference type="ARBA" id="ARBA00022519"/>
    </source>
</evidence>
<evidence type="ECO:0000259" key="16">
    <source>
        <dbReference type="Pfam" id="PF02706"/>
    </source>
</evidence>
<keyword evidence="6 18" id="KW-0808">Transferase</keyword>
<evidence type="ECO:0000256" key="1">
    <source>
        <dbReference type="ARBA" id="ARBA00004429"/>
    </source>
</evidence>
<sequence length="471" mass="50185">MDLREYVDVLRRRWRFVVVCILLGLFTAAAVTALTPRTYTAKAQLFIATNDKNSADAYAGGLFTQQRVKSYTQIATSPVVLRGVIGELDLRTTPEQLANKISAQAPLDTTLVDIGVEDRSPARAQTIADETAAQFTRYIDTIEKGSADAPHLVKASVVGNPEPPTTPTSPRPVLNGAIGLLAGIVIGITGAVLRNSLDTRVRSAGDLRRRLDFTTLGVLPKPAGRRASTGDRGRGTQRDEALSQLRIRLRLPHDGTPSSLLVTSAVNGEARTDTAIDLAANVARTGRRVVLVEADLRRPGLATTLGLRDAPGLADVVTGEVALADALQTWEAGHLRVLPGGTPQPDPTTLLSSRYLRQLLRTLEADADFVVMDSPPLLPFADAAILAAEAEAVVLVVQVGKSRYGQVRRALEGLASVGARVLGAVVTAAQPDRHDGPHRRHEGAQRDGAPAPEDRTTTMPDGIRTSAGRSR</sequence>
<keyword evidence="11" id="KW-1133">Transmembrane helix</keyword>
<feature type="region of interest" description="Disordered" evidence="15">
    <location>
        <begin position="429"/>
        <end position="471"/>
    </location>
</feature>
<accession>A0ABX0DKZ0</accession>
<dbReference type="Pfam" id="PF02706">
    <property type="entry name" value="Wzz"/>
    <property type="match status" value="1"/>
</dbReference>
<dbReference type="CDD" id="cd05387">
    <property type="entry name" value="BY-kinase"/>
    <property type="match status" value="1"/>
</dbReference>
<dbReference type="Proteomes" id="UP001518140">
    <property type="component" value="Unassembled WGS sequence"/>
</dbReference>
<proteinExistence type="inferred from homology"/>
<evidence type="ECO:0000256" key="10">
    <source>
        <dbReference type="ARBA" id="ARBA00022840"/>
    </source>
</evidence>
<feature type="compositionally biased region" description="Basic and acidic residues" evidence="15">
    <location>
        <begin position="228"/>
        <end position="238"/>
    </location>
</feature>
<dbReference type="RefSeq" id="WP_165337751.1">
    <property type="nucleotide sequence ID" value="NZ_JAAKZX010000005.1"/>
</dbReference>
<keyword evidence="5" id="KW-0997">Cell inner membrane</keyword>
<keyword evidence="4" id="KW-1003">Cell membrane</keyword>